<dbReference type="InterPro" id="IPR000307">
    <property type="entry name" value="Ribosomal_bS16"/>
</dbReference>
<dbReference type="AlphaFoldDB" id="A0A9D1ZYF1"/>
<dbReference type="NCBIfam" id="TIGR00002">
    <property type="entry name" value="S16"/>
    <property type="match status" value="1"/>
</dbReference>
<name>A0A9D1ZYF1_9FIRM</name>
<organism evidence="4 5">
    <name type="scientific">Candidatus Borkfalkia excrementigallinarum</name>
    <dbReference type="NCBI Taxonomy" id="2838506"/>
    <lineage>
        <taxon>Bacteria</taxon>
        <taxon>Bacillati</taxon>
        <taxon>Bacillota</taxon>
        <taxon>Clostridia</taxon>
        <taxon>Christensenellales</taxon>
        <taxon>Christensenellaceae</taxon>
        <taxon>Candidatus Borkfalkia</taxon>
    </lineage>
</organism>
<dbReference type="PANTHER" id="PTHR12919:SF20">
    <property type="entry name" value="SMALL RIBOSOMAL SUBUNIT PROTEIN BS16M"/>
    <property type="match status" value="1"/>
</dbReference>
<accession>A0A9D1ZYF1</accession>
<dbReference type="GO" id="GO:0015935">
    <property type="term" value="C:small ribosomal subunit"/>
    <property type="evidence" value="ECO:0007669"/>
    <property type="project" value="TreeGrafter"/>
</dbReference>
<dbReference type="InterPro" id="IPR023803">
    <property type="entry name" value="Ribosomal_bS16_dom_sf"/>
</dbReference>
<evidence type="ECO:0000256" key="2">
    <source>
        <dbReference type="ARBA" id="ARBA00023274"/>
    </source>
</evidence>
<proteinExistence type="inferred from homology"/>
<evidence type="ECO:0000256" key="1">
    <source>
        <dbReference type="ARBA" id="ARBA00022980"/>
    </source>
</evidence>
<comment type="similarity">
    <text evidence="3">Belongs to the bacterial ribosomal protein bS16 family.</text>
</comment>
<keyword evidence="2 3" id="KW-0687">Ribonucleoprotein</keyword>
<evidence type="ECO:0000256" key="3">
    <source>
        <dbReference type="HAMAP-Rule" id="MF_00385"/>
    </source>
</evidence>
<keyword evidence="1 3" id="KW-0689">Ribosomal protein</keyword>
<dbReference type="GO" id="GO:0003735">
    <property type="term" value="F:structural constituent of ribosome"/>
    <property type="evidence" value="ECO:0007669"/>
    <property type="project" value="InterPro"/>
</dbReference>
<dbReference type="SUPFAM" id="SSF54565">
    <property type="entry name" value="Ribosomal protein S16"/>
    <property type="match status" value="1"/>
</dbReference>
<dbReference type="Gene3D" id="3.30.1320.10">
    <property type="match status" value="1"/>
</dbReference>
<dbReference type="Proteomes" id="UP000886750">
    <property type="component" value="Unassembled WGS sequence"/>
</dbReference>
<sequence>MAVKMRLTRMGDKKSPFYRIVVVDSRKARDGEYIEKIGHYNPTMQPEEIVIDEAKAKDWLSKGVQPTDTVKTLLIRQGIMEKPAKLSAPRTKTRKKK</sequence>
<evidence type="ECO:0000313" key="5">
    <source>
        <dbReference type="Proteomes" id="UP000886750"/>
    </source>
</evidence>
<protein>
    <recommendedName>
        <fullName evidence="3">Small ribosomal subunit protein bS16</fullName>
    </recommendedName>
</protein>
<dbReference type="GO" id="GO:0006412">
    <property type="term" value="P:translation"/>
    <property type="evidence" value="ECO:0007669"/>
    <property type="project" value="UniProtKB-UniRule"/>
</dbReference>
<reference evidence="4" key="1">
    <citation type="journal article" date="2021" name="PeerJ">
        <title>Extensive microbial diversity within the chicken gut microbiome revealed by metagenomics and culture.</title>
        <authorList>
            <person name="Gilroy R."/>
            <person name="Ravi A."/>
            <person name="Getino M."/>
            <person name="Pursley I."/>
            <person name="Horton D.L."/>
            <person name="Alikhan N.F."/>
            <person name="Baker D."/>
            <person name="Gharbi K."/>
            <person name="Hall N."/>
            <person name="Watson M."/>
            <person name="Adriaenssens E.M."/>
            <person name="Foster-Nyarko E."/>
            <person name="Jarju S."/>
            <person name="Secka A."/>
            <person name="Antonio M."/>
            <person name="Oren A."/>
            <person name="Chaudhuri R.R."/>
            <person name="La Ragione R."/>
            <person name="Hildebrand F."/>
            <person name="Pallen M.J."/>
        </authorList>
    </citation>
    <scope>NUCLEOTIDE SEQUENCE</scope>
    <source>
        <strain evidence="4">1345</strain>
    </source>
</reference>
<evidence type="ECO:0000313" key="4">
    <source>
        <dbReference type="EMBL" id="HIY96324.1"/>
    </source>
</evidence>
<gene>
    <name evidence="3 4" type="primary">rpsP</name>
    <name evidence="4" type="ORF">H9729_01405</name>
</gene>
<dbReference type="EMBL" id="DXCQ01000016">
    <property type="protein sequence ID" value="HIY96324.1"/>
    <property type="molecule type" value="Genomic_DNA"/>
</dbReference>
<dbReference type="GO" id="GO:0005737">
    <property type="term" value="C:cytoplasm"/>
    <property type="evidence" value="ECO:0007669"/>
    <property type="project" value="UniProtKB-ARBA"/>
</dbReference>
<comment type="caution">
    <text evidence="4">The sequence shown here is derived from an EMBL/GenBank/DDBJ whole genome shotgun (WGS) entry which is preliminary data.</text>
</comment>
<reference evidence="4" key="2">
    <citation type="submission" date="2021-04" db="EMBL/GenBank/DDBJ databases">
        <authorList>
            <person name="Gilroy R."/>
        </authorList>
    </citation>
    <scope>NUCLEOTIDE SEQUENCE</scope>
    <source>
        <strain evidence="4">1345</strain>
    </source>
</reference>
<dbReference type="HAMAP" id="MF_00385">
    <property type="entry name" value="Ribosomal_bS16"/>
    <property type="match status" value="1"/>
</dbReference>
<dbReference type="PANTHER" id="PTHR12919">
    <property type="entry name" value="30S RIBOSOMAL PROTEIN S16"/>
    <property type="match status" value="1"/>
</dbReference>
<dbReference type="Pfam" id="PF00886">
    <property type="entry name" value="Ribosomal_S16"/>
    <property type="match status" value="1"/>
</dbReference>